<proteinExistence type="predicted"/>
<name>A0A9X2RK11_9ACTN</name>
<dbReference type="Pfam" id="PF07179">
    <property type="entry name" value="SseB"/>
    <property type="match status" value="1"/>
</dbReference>
<evidence type="ECO:0000313" key="2">
    <source>
        <dbReference type="EMBL" id="MCQ8769332.1"/>
    </source>
</evidence>
<dbReference type="Proteomes" id="UP001142374">
    <property type="component" value="Unassembled WGS sequence"/>
</dbReference>
<dbReference type="AlphaFoldDB" id="A0A9X2RK11"/>
<organism evidence="2 3">
    <name type="scientific">Streptomyces telluris</name>
    <dbReference type="NCBI Taxonomy" id="2720021"/>
    <lineage>
        <taxon>Bacteria</taxon>
        <taxon>Bacillati</taxon>
        <taxon>Actinomycetota</taxon>
        <taxon>Actinomycetes</taxon>
        <taxon>Kitasatosporales</taxon>
        <taxon>Streptomycetaceae</taxon>
        <taxon>Streptomyces</taxon>
    </lineage>
</organism>
<dbReference type="EMBL" id="JANIID010000003">
    <property type="protein sequence ID" value="MCQ8769332.1"/>
    <property type="molecule type" value="Genomic_DNA"/>
</dbReference>
<comment type="caution">
    <text evidence="2">The sequence shown here is derived from an EMBL/GenBank/DDBJ whole genome shotgun (WGS) entry which is preliminary data.</text>
</comment>
<gene>
    <name evidence="2" type="ORF">NQU55_05990</name>
</gene>
<sequence length="159" mass="16356">MTDEIRALHAEEGRPAALVGLFRRTAVLVPSDGQHREGGQGGQDGLWSVEYGGIRWICAFTDERALARFALAQGTAPRADGTTDWTYRTVLGARLLDVVVPAVGVPTGVALDVGSEHPMLFPPVVGIVPDAYAVDGAVDAAVDVAVNVAVGGPGAEGAA</sequence>
<evidence type="ECO:0000313" key="3">
    <source>
        <dbReference type="Proteomes" id="UP001142374"/>
    </source>
</evidence>
<reference evidence="2" key="1">
    <citation type="submission" date="2022-06" db="EMBL/GenBank/DDBJ databases">
        <title>WGS of actinobacteria.</title>
        <authorList>
            <person name="Thawai C."/>
        </authorList>
    </citation>
    <scope>NUCLEOTIDE SEQUENCE</scope>
    <source>
        <strain evidence="2">AA8</strain>
    </source>
</reference>
<keyword evidence="3" id="KW-1185">Reference proteome</keyword>
<dbReference type="InterPro" id="IPR009839">
    <property type="entry name" value="SseB_N"/>
</dbReference>
<accession>A0A9X2RK11</accession>
<protein>
    <submittedName>
        <fullName evidence="2">SseB family protein</fullName>
    </submittedName>
</protein>
<evidence type="ECO:0000259" key="1">
    <source>
        <dbReference type="Pfam" id="PF07179"/>
    </source>
</evidence>
<feature type="domain" description="SseB protein N-terminal" evidence="1">
    <location>
        <begin position="7"/>
        <end position="123"/>
    </location>
</feature>